<dbReference type="EMBL" id="OOIL02006544">
    <property type="protein sequence ID" value="VFQ97391.1"/>
    <property type="molecule type" value="Genomic_DNA"/>
</dbReference>
<feature type="compositionally biased region" description="Gly residues" evidence="1">
    <location>
        <begin position="170"/>
        <end position="193"/>
    </location>
</feature>
<sequence length="204" mass="22045">MGFLDGTKVTSSSTDVECHQFDALLQGWILSTVTNKVSDLVLANSPTAHSLWTAIYKLFHDNKHARAMQLKHRFRTTVKGTRTISEYCHLLKNLADYLDDVDAPVTEHALVLQVLQGLPQDIRAQVTFLQYQTPFPTFLEVRSALLLVEQQQTDTSHGVGLSTALLSASSGGGSPVGGGQQRQAGGPGHGYGGQSRPFNGGNRG</sequence>
<evidence type="ECO:0008006" key="4">
    <source>
        <dbReference type="Google" id="ProtNLM"/>
    </source>
</evidence>
<dbReference type="Pfam" id="PF14223">
    <property type="entry name" value="Retrotran_gag_2"/>
    <property type="match status" value="1"/>
</dbReference>
<dbReference type="Proteomes" id="UP000595140">
    <property type="component" value="Unassembled WGS sequence"/>
</dbReference>
<protein>
    <recommendedName>
        <fullName evidence="4">Retrotransposon gag domain-containing protein</fullName>
    </recommendedName>
</protein>
<dbReference type="OrthoDB" id="97058at2759"/>
<evidence type="ECO:0000313" key="2">
    <source>
        <dbReference type="EMBL" id="VFQ97391.1"/>
    </source>
</evidence>
<keyword evidence="3" id="KW-1185">Reference proteome</keyword>
<reference evidence="2 3" key="1">
    <citation type="submission" date="2018-04" db="EMBL/GenBank/DDBJ databases">
        <authorList>
            <person name="Vogel A."/>
        </authorList>
    </citation>
    <scope>NUCLEOTIDE SEQUENCE [LARGE SCALE GENOMIC DNA]</scope>
</reference>
<dbReference type="PANTHER" id="PTHR47481:SF10">
    <property type="entry name" value="COPIA-LIKE POLYPROTEIN_RETROTRANSPOSON"/>
    <property type="match status" value="1"/>
</dbReference>
<organism evidence="2 3">
    <name type="scientific">Cuscuta campestris</name>
    <dbReference type="NCBI Taxonomy" id="132261"/>
    <lineage>
        <taxon>Eukaryota</taxon>
        <taxon>Viridiplantae</taxon>
        <taxon>Streptophyta</taxon>
        <taxon>Embryophyta</taxon>
        <taxon>Tracheophyta</taxon>
        <taxon>Spermatophyta</taxon>
        <taxon>Magnoliopsida</taxon>
        <taxon>eudicotyledons</taxon>
        <taxon>Gunneridae</taxon>
        <taxon>Pentapetalae</taxon>
        <taxon>asterids</taxon>
        <taxon>lamiids</taxon>
        <taxon>Solanales</taxon>
        <taxon>Convolvulaceae</taxon>
        <taxon>Cuscuteae</taxon>
        <taxon>Cuscuta</taxon>
        <taxon>Cuscuta subgen. Grammica</taxon>
        <taxon>Cuscuta sect. Cleistogrammica</taxon>
    </lineage>
</organism>
<evidence type="ECO:0000313" key="3">
    <source>
        <dbReference type="Proteomes" id="UP000595140"/>
    </source>
</evidence>
<dbReference type="AlphaFoldDB" id="A0A484N7R6"/>
<name>A0A484N7R6_9ASTE</name>
<evidence type="ECO:0000256" key="1">
    <source>
        <dbReference type="SAM" id="MobiDB-lite"/>
    </source>
</evidence>
<gene>
    <name evidence="2" type="ORF">CCAM_LOCUS39167</name>
</gene>
<feature type="region of interest" description="Disordered" evidence="1">
    <location>
        <begin position="170"/>
        <end position="204"/>
    </location>
</feature>
<proteinExistence type="predicted"/>
<accession>A0A484N7R6</accession>
<dbReference type="PANTHER" id="PTHR47481">
    <property type="match status" value="1"/>
</dbReference>